<evidence type="ECO:0000256" key="6">
    <source>
        <dbReference type="ARBA" id="ARBA00023049"/>
    </source>
</evidence>
<keyword evidence="2" id="KW-0645">Protease</keyword>
<accession>A5EX38</accession>
<feature type="domain" description="M23ase beta-sheet core" evidence="7">
    <location>
        <begin position="219"/>
        <end position="313"/>
    </location>
</feature>
<dbReference type="Proteomes" id="UP000000248">
    <property type="component" value="Chromosome"/>
</dbReference>
<keyword evidence="5" id="KW-0862">Zinc</keyword>
<evidence type="ECO:0000256" key="2">
    <source>
        <dbReference type="ARBA" id="ARBA00022670"/>
    </source>
</evidence>
<dbReference type="InterPro" id="IPR050570">
    <property type="entry name" value="Cell_wall_metabolism_enzyme"/>
</dbReference>
<sequence>MQFKKRFTHRIIIGCSLFGLWHILAWQASAHIMAPESTLPLRHRVIDQESDFIVERPISIEKTAPEMRAESDSSDPSPALKFNQSGSFIKRVVSFGRSRNYWINLQKSQLPPYFLQQLESIKKHIIHTDTIGVDVLYSDYLKNGEISPQNSRILAVHIRRKNGEHRSFFAQQKNGTTRFYDHEGNAPNLAMDRLPLQRARITSPFSLQRRHPIHGQIQAHEGVDFKSEYGANIHSTGNGIVAFAGWQGNYGKLVVIKHDNGYETRYAHLSDIAVNMGDIIKRGAVIGKLGNTGFSTGPHLHYEVRINGVACDPMKVALPSADSLPHKDLATWQYYAGRYLSEIETLKKTHTVKK</sequence>
<dbReference type="GO" id="GO:0004222">
    <property type="term" value="F:metalloendopeptidase activity"/>
    <property type="evidence" value="ECO:0007669"/>
    <property type="project" value="TreeGrafter"/>
</dbReference>
<evidence type="ECO:0000256" key="5">
    <source>
        <dbReference type="ARBA" id="ARBA00022833"/>
    </source>
</evidence>
<dbReference type="AlphaFoldDB" id="A5EX38"/>
<keyword evidence="3" id="KW-0479">Metal-binding</keyword>
<evidence type="ECO:0000313" key="8">
    <source>
        <dbReference type="EMBL" id="ABQ13554.1"/>
    </source>
</evidence>
<evidence type="ECO:0000256" key="1">
    <source>
        <dbReference type="ARBA" id="ARBA00001947"/>
    </source>
</evidence>
<dbReference type="EMBL" id="CP000513">
    <property type="protein sequence ID" value="ABQ13554.1"/>
    <property type="molecule type" value="Genomic_DNA"/>
</dbReference>
<dbReference type="FunFam" id="2.70.70.10:FF:000006">
    <property type="entry name" value="M23 family peptidase"/>
    <property type="match status" value="1"/>
</dbReference>
<evidence type="ECO:0000259" key="7">
    <source>
        <dbReference type="Pfam" id="PF01551"/>
    </source>
</evidence>
<dbReference type="KEGG" id="dno:DNO_1322"/>
<dbReference type="CDD" id="cd12797">
    <property type="entry name" value="M23_peptidase"/>
    <property type="match status" value="1"/>
</dbReference>
<dbReference type="PANTHER" id="PTHR21666">
    <property type="entry name" value="PEPTIDASE-RELATED"/>
    <property type="match status" value="1"/>
</dbReference>
<keyword evidence="6" id="KW-0482">Metalloprotease</keyword>
<dbReference type="SUPFAM" id="SSF51261">
    <property type="entry name" value="Duplicated hybrid motif"/>
    <property type="match status" value="1"/>
</dbReference>
<dbReference type="GO" id="GO:0006508">
    <property type="term" value="P:proteolysis"/>
    <property type="evidence" value="ECO:0007669"/>
    <property type="project" value="UniProtKB-KW"/>
</dbReference>
<dbReference type="HOGENOM" id="CLU_749429_0_0_6"/>
<dbReference type="STRING" id="246195.DNO_1322"/>
<evidence type="ECO:0000256" key="3">
    <source>
        <dbReference type="ARBA" id="ARBA00022723"/>
    </source>
</evidence>
<dbReference type="InterPro" id="IPR011055">
    <property type="entry name" value="Dup_hybrid_motif"/>
</dbReference>
<dbReference type="eggNOG" id="COG0739">
    <property type="taxonomic scope" value="Bacteria"/>
</dbReference>
<gene>
    <name evidence="8" type="ordered locus">DNO_1322</name>
</gene>
<dbReference type="InterPro" id="IPR016047">
    <property type="entry name" value="M23ase_b-sheet_dom"/>
</dbReference>
<reference evidence="8 9" key="1">
    <citation type="journal article" date="2007" name="Nat. Biotechnol.">
        <title>Genome sequence and identification of candidate vaccine antigens from the animal pathogen Dichelobacter nodosus.</title>
        <authorList>
            <person name="Myers G.S."/>
            <person name="Parker D."/>
            <person name="Al-Hasani K."/>
            <person name="Kennan R.M."/>
            <person name="Seemann T."/>
            <person name="Ren Q."/>
            <person name="Badger J.H."/>
            <person name="Selengut J.D."/>
            <person name="Deboy R.T."/>
            <person name="Tettelin H."/>
            <person name="Boyce J.D."/>
            <person name="McCarl V.P."/>
            <person name="Han X."/>
            <person name="Nelson W.C."/>
            <person name="Madupu R."/>
            <person name="Mohamoud Y."/>
            <person name="Holley T."/>
            <person name="Fedorova N."/>
            <person name="Khouri H."/>
            <person name="Bottomley S.P."/>
            <person name="Whittington R.J."/>
            <person name="Adler B."/>
            <person name="Songer J.G."/>
            <person name="Rood J.I."/>
            <person name="Paulsen I.T."/>
        </authorList>
    </citation>
    <scope>NUCLEOTIDE SEQUENCE [LARGE SCALE GENOMIC DNA]</scope>
    <source>
        <strain evidence="8 9">VCS1703A</strain>
    </source>
</reference>
<comment type="cofactor">
    <cofactor evidence="1">
        <name>Zn(2+)</name>
        <dbReference type="ChEBI" id="CHEBI:29105"/>
    </cofactor>
</comment>
<dbReference type="PANTHER" id="PTHR21666:SF288">
    <property type="entry name" value="CELL DIVISION PROTEIN YTFB"/>
    <property type="match status" value="1"/>
</dbReference>
<dbReference type="GO" id="GO:0046872">
    <property type="term" value="F:metal ion binding"/>
    <property type="evidence" value="ECO:0007669"/>
    <property type="project" value="UniProtKB-KW"/>
</dbReference>
<evidence type="ECO:0000313" key="9">
    <source>
        <dbReference type="Proteomes" id="UP000000248"/>
    </source>
</evidence>
<protein>
    <submittedName>
        <fullName evidence="8">M23peptidase domain protein</fullName>
    </submittedName>
</protein>
<evidence type="ECO:0000256" key="4">
    <source>
        <dbReference type="ARBA" id="ARBA00022801"/>
    </source>
</evidence>
<dbReference type="Gene3D" id="2.70.70.10">
    <property type="entry name" value="Glucose Permease (Domain IIA)"/>
    <property type="match status" value="1"/>
</dbReference>
<dbReference type="Gene3D" id="3.10.450.350">
    <property type="match status" value="1"/>
</dbReference>
<keyword evidence="4" id="KW-0378">Hydrolase</keyword>
<dbReference type="Pfam" id="PF01551">
    <property type="entry name" value="Peptidase_M23"/>
    <property type="match status" value="1"/>
</dbReference>
<organism evidence="8 9">
    <name type="scientific">Dichelobacter nodosus (strain VCS1703A)</name>
    <dbReference type="NCBI Taxonomy" id="246195"/>
    <lineage>
        <taxon>Bacteria</taxon>
        <taxon>Pseudomonadati</taxon>
        <taxon>Pseudomonadota</taxon>
        <taxon>Gammaproteobacteria</taxon>
        <taxon>Cardiobacteriales</taxon>
        <taxon>Cardiobacteriaceae</taxon>
        <taxon>Dichelobacter</taxon>
    </lineage>
</organism>
<name>A5EX38_DICNV</name>
<keyword evidence="9" id="KW-1185">Reference proteome</keyword>
<dbReference type="RefSeq" id="WP_012031606.1">
    <property type="nucleotide sequence ID" value="NC_009446.1"/>
</dbReference>
<proteinExistence type="predicted"/>